<comment type="caution">
    <text evidence="2">The sequence shown here is derived from an EMBL/GenBank/DDBJ whole genome shotgun (WGS) entry which is preliminary data.</text>
</comment>
<accession>A0ABP8AZE0</accession>
<keyword evidence="1" id="KW-0732">Signal</keyword>
<evidence type="ECO:0008006" key="4">
    <source>
        <dbReference type="Google" id="ProtNLM"/>
    </source>
</evidence>
<keyword evidence="3" id="KW-1185">Reference proteome</keyword>
<dbReference type="RefSeq" id="WP_344778057.1">
    <property type="nucleotide sequence ID" value="NZ_BAABBX010000016.1"/>
</dbReference>
<organism evidence="2 3">
    <name type="scientific">Gryllotalpicola kribbensis</name>
    <dbReference type="NCBI Taxonomy" id="993084"/>
    <lineage>
        <taxon>Bacteria</taxon>
        <taxon>Bacillati</taxon>
        <taxon>Actinomycetota</taxon>
        <taxon>Actinomycetes</taxon>
        <taxon>Micrococcales</taxon>
        <taxon>Microbacteriaceae</taxon>
        <taxon>Gryllotalpicola</taxon>
    </lineage>
</organism>
<feature type="signal peptide" evidence="1">
    <location>
        <begin position="1"/>
        <end position="17"/>
    </location>
</feature>
<protein>
    <recommendedName>
        <fullName evidence="4">Peptidylprolyl isomerase</fullName>
    </recommendedName>
</protein>
<proteinExistence type="predicted"/>
<feature type="chain" id="PRO_5046340656" description="Peptidylprolyl isomerase" evidence="1">
    <location>
        <begin position="18"/>
        <end position="300"/>
    </location>
</feature>
<sequence length="300" mass="29719">MRRTLPALIALAVIAGAALTGCSSSTVGASSDCTVKSGGGSESIRATGAFGKDPEAKVPSPLNVKKAQSTTLITGDGKKVGTGGVAEVYLTLFDGATGQLGAQTSANLVPVTSKSLGAGLADAISCATVGSRLAVVLPPKEAALFNAPSGDSLAAIVDISSAYPDRATGSRRAATPGFPTVVLAPNGQPGIVLGSHDEPTKVKTAVLKQGDGAVAKKSDSLIVQTQTVNWSDPQTASGTWENGSATAQTLSDGSALSQALIGKKVGSQIIVLLPASKSDSGQASATVVDILGRLPGTAQQ</sequence>
<evidence type="ECO:0000313" key="3">
    <source>
        <dbReference type="Proteomes" id="UP001500213"/>
    </source>
</evidence>
<dbReference type="PROSITE" id="PS51257">
    <property type="entry name" value="PROKAR_LIPOPROTEIN"/>
    <property type="match status" value="1"/>
</dbReference>
<gene>
    <name evidence="2" type="ORF">GCM10022288_28640</name>
</gene>
<name>A0ABP8AZE0_9MICO</name>
<dbReference type="Proteomes" id="UP001500213">
    <property type="component" value="Unassembled WGS sequence"/>
</dbReference>
<reference evidence="3" key="1">
    <citation type="journal article" date="2019" name="Int. J. Syst. Evol. Microbiol.">
        <title>The Global Catalogue of Microorganisms (GCM) 10K type strain sequencing project: providing services to taxonomists for standard genome sequencing and annotation.</title>
        <authorList>
            <consortium name="The Broad Institute Genomics Platform"/>
            <consortium name="The Broad Institute Genome Sequencing Center for Infectious Disease"/>
            <person name="Wu L."/>
            <person name="Ma J."/>
        </authorList>
    </citation>
    <scope>NUCLEOTIDE SEQUENCE [LARGE SCALE GENOMIC DNA]</scope>
    <source>
        <strain evidence="3">JCM 17593</strain>
    </source>
</reference>
<dbReference type="EMBL" id="BAABBX010000016">
    <property type="protein sequence ID" value="GAA4193982.1"/>
    <property type="molecule type" value="Genomic_DNA"/>
</dbReference>
<evidence type="ECO:0000313" key="2">
    <source>
        <dbReference type="EMBL" id="GAA4193982.1"/>
    </source>
</evidence>
<evidence type="ECO:0000256" key="1">
    <source>
        <dbReference type="SAM" id="SignalP"/>
    </source>
</evidence>